<reference evidence="1 2" key="1">
    <citation type="submission" date="2015-11" db="EMBL/GenBank/DDBJ databases">
        <title>Genomic analysis of 38 Legionella species identifies large and diverse effector repertoires.</title>
        <authorList>
            <person name="Burstein D."/>
            <person name="Amaro F."/>
            <person name="Zusman T."/>
            <person name="Lifshitz Z."/>
            <person name="Cohen O."/>
            <person name="Gilbert J.A."/>
            <person name="Pupko T."/>
            <person name="Shuman H.A."/>
            <person name="Segal G."/>
        </authorList>
    </citation>
    <scope>NUCLEOTIDE SEQUENCE [LARGE SCALE GENOMIC DNA]</scope>
    <source>
        <strain evidence="1 2">ORW</strain>
    </source>
</reference>
<dbReference type="Proteomes" id="UP000054921">
    <property type="component" value="Unassembled WGS sequence"/>
</dbReference>
<comment type="caution">
    <text evidence="1">The sequence shown here is derived from an EMBL/GenBank/DDBJ whole genome shotgun (WGS) entry which is preliminary data.</text>
</comment>
<organism evidence="1 2">
    <name type="scientific">Legionella cherrii</name>
    <dbReference type="NCBI Taxonomy" id="28084"/>
    <lineage>
        <taxon>Bacteria</taxon>
        <taxon>Pseudomonadati</taxon>
        <taxon>Pseudomonadota</taxon>
        <taxon>Gammaproteobacteria</taxon>
        <taxon>Legionellales</taxon>
        <taxon>Legionellaceae</taxon>
        <taxon>Legionella</taxon>
    </lineage>
</organism>
<evidence type="ECO:0000313" key="2">
    <source>
        <dbReference type="Proteomes" id="UP000054921"/>
    </source>
</evidence>
<proteinExistence type="predicted"/>
<evidence type="ECO:0008006" key="3">
    <source>
        <dbReference type="Google" id="ProtNLM"/>
    </source>
</evidence>
<name>A0A0W0S8I3_9GAMM</name>
<dbReference type="AlphaFoldDB" id="A0A0W0S8I3"/>
<dbReference type="EMBL" id="LNXW01000013">
    <property type="protein sequence ID" value="KTC79341.1"/>
    <property type="molecule type" value="Genomic_DNA"/>
</dbReference>
<accession>A0A0W0S8I3</accession>
<dbReference type="STRING" id="28084.Lche_1361"/>
<dbReference type="RefSeq" id="WP_028381866.1">
    <property type="nucleotide sequence ID" value="NZ_CAAAIT010000008.1"/>
</dbReference>
<gene>
    <name evidence="1" type="ORF">Lche_1361</name>
</gene>
<protein>
    <recommendedName>
        <fullName evidence="3">SH2 domain-containing protein</fullName>
    </recommendedName>
</protein>
<sequence>MESKTVSKVPVIFGKMKEDQLHKILENNDAKKKETKSVFLIREDDNFRGFMTVSYYSQEHEMVKNIRFGLTSEGWKKVPKPPREPAFTDTLEVKRKYALDKKKFDEDMQNFINKAETLFEHNATPDQIKLLINELKKEEYKFDLSGLIRPSPAEASKEKHFLGYIGDVFITEMIPHLTHINKILGSNLS</sequence>
<evidence type="ECO:0000313" key="1">
    <source>
        <dbReference type="EMBL" id="KTC79341.1"/>
    </source>
</evidence>
<dbReference type="PATRIC" id="fig|28084.5.peg.1483"/>
<dbReference type="OrthoDB" id="5648479at2"/>